<reference evidence="1" key="1">
    <citation type="submission" date="2023-07" db="EMBL/GenBank/DDBJ databases">
        <title>Genome content predicts the carbon catabolic preferences of heterotrophic bacteria.</title>
        <authorList>
            <person name="Gralka M."/>
        </authorList>
    </citation>
    <scope>NUCLEOTIDE SEQUENCE</scope>
    <source>
        <strain evidence="1">E2R20</strain>
    </source>
</reference>
<feature type="non-terminal residue" evidence="1">
    <location>
        <position position="1"/>
    </location>
</feature>
<dbReference type="RefSeq" id="WP_303522609.1">
    <property type="nucleotide sequence ID" value="NZ_JAUOQO010000785.1"/>
</dbReference>
<dbReference type="AlphaFoldDB" id="A0AAW7YT82"/>
<comment type="caution">
    <text evidence="1">The sequence shown here is derived from an EMBL/GenBank/DDBJ whole genome shotgun (WGS) entry which is preliminary data.</text>
</comment>
<evidence type="ECO:0000313" key="1">
    <source>
        <dbReference type="EMBL" id="MDO6575509.1"/>
    </source>
</evidence>
<gene>
    <name evidence="1" type="ORF">Q4528_15455</name>
</gene>
<sequence length="62" mass="6849">LYGALANAAPYINDNRIPVWRDLFMSAIDGANKSDWNQGANAVLRTEVPASLDRQSFNILRG</sequence>
<name>A0AAW7YT82_9STAP</name>
<keyword evidence="2" id="KW-1185">Reference proteome</keyword>
<dbReference type="EMBL" id="JAUOQO010000785">
    <property type="protein sequence ID" value="MDO6575509.1"/>
    <property type="molecule type" value="Genomic_DNA"/>
</dbReference>
<accession>A0AAW7YT82</accession>
<dbReference type="Proteomes" id="UP001170310">
    <property type="component" value="Unassembled WGS sequence"/>
</dbReference>
<proteinExistence type="predicted"/>
<evidence type="ECO:0000313" key="2">
    <source>
        <dbReference type="Proteomes" id="UP001170310"/>
    </source>
</evidence>
<protein>
    <submittedName>
        <fullName evidence="1">Uncharacterized protein</fullName>
    </submittedName>
</protein>
<organism evidence="1 2">
    <name type="scientific">Staphylococcus pasteuri_A</name>
    <dbReference type="NCBI Taxonomy" id="3062664"/>
    <lineage>
        <taxon>Bacteria</taxon>
        <taxon>Bacillati</taxon>
        <taxon>Bacillota</taxon>
        <taxon>Bacilli</taxon>
        <taxon>Bacillales</taxon>
        <taxon>Staphylococcaceae</taxon>
        <taxon>Staphylococcus</taxon>
    </lineage>
</organism>